<dbReference type="InterPro" id="IPR001034">
    <property type="entry name" value="DeoR_HTH"/>
</dbReference>
<organism evidence="4 5">
    <name type="scientific">Brevibacillus invocatus</name>
    <dbReference type="NCBI Taxonomy" id="173959"/>
    <lineage>
        <taxon>Bacteria</taxon>
        <taxon>Bacillati</taxon>
        <taxon>Bacillota</taxon>
        <taxon>Bacilli</taxon>
        <taxon>Bacillales</taxon>
        <taxon>Paenibacillaceae</taxon>
        <taxon>Brevibacillus</taxon>
    </lineage>
</organism>
<name>A0A3M8CMF5_9BACL</name>
<dbReference type="PROSITE" id="PS52050">
    <property type="entry name" value="WYL"/>
    <property type="match status" value="1"/>
</dbReference>
<reference evidence="4 5" key="1">
    <citation type="submission" date="2018-10" db="EMBL/GenBank/DDBJ databases">
        <title>Phylogenomics of Brevibacillus.</title>
        <authorList>
            <person name="Dunlap C."/>
        </authorList>
    </citation>
    <scope>NUCLEOTIDE SEQUENCE [LARGE SCALE GENOMIC DNA]</scope>
    <source>
        <strain evidence="4 5">JCM 12215</strain>
    </source>
</reference>
<dbReference type="InterPro" id="IPR036388">
    <property type="entry name" value="WH-like_DNA-bd_sf"/>
</dbReference>
<dbReference type="Gene3D" id="1.10.10.10">
    <property type="entry name" value="Winged helix-like DNA-binding domain superfamily/Winged helix DNA-binding domain"/>
    <property type="match status" value="1"/>
</dbReference>
<dbReference type="AlphaFoldDB" id="A0A3M8CMF5"/>
<dbReference type="InterPro" id="IPR026881">
    <property type="entry name" value="WYL_dom"/>
</dbReference>
<dbReference type="SUPFAM" id="SSF46785">
    <property type="entry name" value="Winged helix' DNA-binding domain"/>
    <property type="match status" value="1"/>
</dbReference>
<keyword evidence="1" id="KW-0805">Transcription regulation</keyword>
<evidence type="ECO:0000256" key="2">
    <source>
        <dbReference type="ARBA" id="ARBA00023163"/>
    </source>
</evidence>
<protein>
    <submittedName>
        <fullName evidence="4">WYL domain-containing protein</fullName>
    </submittedName>
</protein>
<dbReference type="Proteomes" id="UP000282028">
    <property type="component" value="Unassembled WGS sequence"/>
</dbReference>
<dbReference type="PANTHER" id="PTHR34580">
    <property type="match status" value="1"/>
</dbReference>
<dbReference type="EMBL" id="RHHR01000003">
    <property type="protein sequence ID" value="RNB76910.1"/>
    <property type="molecule type" value="Genomic_DNA"/>
</dbReference>
<accession>A0A3M8CMF5</accession>
<dbReference type="OrthoDB" id="9815009at2"/>
<dbReference type="Pfam" id="PF13280">
    <property type="entry name" value="WYL"/>
    <property type="match status" value="1"/>
</dbReference>
<evidence type="ECO:0000259" key="3">
    <source>
        <dbReference type="PROSITE" id="PS51000"/>
    </source>
</evidence>
<dbReference type="GO" id="GO:0003700">
    <property type="term" value="F:DNA-binding transcription factor activity"/>
    <property type="evidence" value="ECO:0007669"/>
    <property type="project" value="InterPro"/>
</dbReference>
<keyword evidence="5" id="KW-1185">Reference proteome</keyword>
<dbReference type="PIRSF" id="PIRSF016838">
    <property type="entry name" value="PafC"/>
    <property type="match status" value="1"/>
</dbReference>
<dbReference type="Pfam" id="PF08279">
    <property type="entry name" value="HTH_11"/>
    <property type="match status" value="1"/>
</dbReference>
<dbReference type="InterPro" id="IPR051534">
    <property type="entry name" value="CBASS_pafABC_assoc_protein"/>
</dbReference>
<dbReference type="Pfam" id="PF25583">
    <property type="entry name" value="WCX"/>
    <property type="match status" value="1"/>
</dbReference>
<dbReference type="InterPro" id="IPR028349">
    <property type="entry name" value="PafC-like"/>
</dbReference>
<dbReference type="InterPro" id="IPR013196">
    <property type="entry name" value="HTH_11"/>
</dbReference>
<dbReference type="PANTHER" id="PTHR34580:SF9">
    <property type="entry name" value="SLL5097 PROTEIN"/>
    <property type="match status" value="1"/>
</dbReference>
<evidence type="ECO:0000313" key="5">
    <source>
        <dbReference type="Proteomes" id="UP000282028"/>
    </source>
</evidence>
<feature type="domain" description="HTH deoR-type" evidence="3">
    <location>
        <begin position="3"/>
        <end position="62"/>
    </location>
</feature>
<proteinExistence type="predicted"/>
<dbReference type="InterPro" id="IPR057727">
    <property type="entry name" value="WCX_dom"/>
</dbReference>
<dbReference type="RefSeq" id="WP_122907272.1">
    <property type="nucleotide sequence ID" value="NZ_CBCSBE010000016.1"/>
</dbReference>
<dbReference type="PROSITE" id="PS51000">
    <property type="entry name" value="HTH_DEOR_2"/>
    <property type="match status" value="1"/>
</dbReference>
<sequence>MKRTGRLIELLSLLNTKKSFTVKELAIAFSVSERTMLRDLHVLSESGVPLSAIPGPGGGYRLHKPHQLTSLPLTSEEAVALLISYESFYDYANKPFENETLSVMTKLCAILPSEDLQKMEALRKKVRVTNPKRTVDTPFLRPLLDAALAEQSVQIEYDSLQRISTRIIHPHYLYAFDGYWYCRCYCFLRLGEVSLRVDRIRQFTTVEGYIPESQDAGTINQELHTLPLRIRLTKKGCKLADGHHQLSNLITPLPDGSGLLETTILYTEIDWIVRFVLGLGQEALVEHPPEVIDKLQCELANLTERYTSKRL</sequence>
<comment type="caution">
    <text evidence="4">The sequence shown here is derived from an EMBL/GenBank/DDBJ whole genome shotgun (WGS) entry which is preliminary data.</text>
</comment>
<dbReference type="InterPro" id="IPR036390">
    <property type="entry name" value="WH_DNA-bd_sf"/>
</dbReference>
<evidence type="ECO:0000313" key="4">
    <source>
        <dbReference type="EMBL" id="RNB76910.1"/>
    </source>
</evidence>
<evidence type="ECO:0000256" key="1">
    <source>
        <dbReference type="ARBA" id="ARBA00023015"/>
    </source>
</evidence>
<keyword evidence="2" id="KW-0804">Transcription</keyword>
<gene>
    <name evidence="4" type="ORF">EDM52_01585</name>
</gene>